<evidence type="ECO:0000256" key="4">
    <source>
        <dbReference type="ARBA" id="ARBA00023453"/>
    </source>
</evidence>
<name>A0ABQ8Q4K4_9AGAR</name>
<keyword evidence="2" id="KW-0808">Transferase</keyword>
<evidence type="ECO:0000256" key="1">
    <source>
        <dbReference type="ARBA" id="ARBA00022603"/>
    </source>
</evidence>
<keyword evidence="3" id="KW-0949">S-adenosyl-L-methionine</keyword>
<reference evidence="5" key="1">
    <citation type="submission" date="2022-08" db="EMBL/GenBank/DDBJ databases">
        <authorList>
            <consortium name="DOE Joint Genome Institute"/>
            <person name="Min B."/>
            <person name="Riley R."/>
            <person name="Sierra-Patev S."/>
            <person name="Naranjo-Ortiz M."/>
            <person name="Looney B."/>
            <person name="Konkel Z."/>
            <person name="Slot J.C."/>
            <person name="Sakamoto Y."/>
            <person name="Steenwyk J.L."/>
            <person name="Rokas A."/>
            <person name="Carro J."/>
            <person name="Camarero S."/>
            <person name="Ferreira P."/>
            <person name="Molpeceres G."/>
            <person name="Ruiz-Duenas F.J."/>
            <person name="Serrano A."/>
            <person name="Henrissat B."/>
            <person name="Drula E."/>
            <person name="Hughes K.W."/>
            <person name="Mata J.L."/>
            <person name="Ishikawa N.K."/>
            <person name="Vargas-Isla R."/>
            <person name="Ushijima S."/>
            <person name="Smith C.A."/>
            <person name="Ahrendt S."/>
            <person name="Andreopoulos W."/>
            <person name="He G."/>
            <person name="Labutti K."/>
            <person name="Lipzen A."/>
            <person name="Ng V."/>
            <person name="Sandor L."/>
            <person name="Barry K."/>
            <person name="Martinez A.T."/>
            <person name="Xiao Y."/>
            <person name="Gibbons J.G."/>
            <person name="Terashima K."/>
            <person name="Hibbett D.S."/>
            <person name="Grigoriev I.V."/>
        </authorList>
    </citation>
    <scope>NUCLEOTIDE SEQUENCE</scope>
    <source>
        <strain evidence="5">TFB10827</strain>
    </source>
</reference>
<sequence length="232" mass="25702">MDPRANAPSSIIEWTEAEKYQNSFLIHEEDNTLEFILNNSVAHGLPSHMPVSAGEGKFLNLLIKCLGVKRVLEVGTLGGYSAIWMAKAIPEDGQLVTLELNDTYAQVAKENIKQAGFEARCQVIVGPAHKTLTNMQPDIPFDLVFIDADKKSYPAYFREAKRLVKKGGVIIVDNVIRYGNVHDKAVNDENTVGIRKLLADLKEDSRKGEIEATTIPTVGEKGFDGFLYAIRK</sequence>
<keyword evidence="6" id="KW-1185">Reference proteome</keyword>
<dbReference type="CDD" id="cd02440">
    <property type="entry name" value="AdoMet_MTases"/>
    <property type="match status" value="1"/>
</dbReference>
<protein>
    <submittedName>
        <fullName evidence="5">O-methyltransferase family 3 protein</fullName>
    </submittedName>
</protein>
<comment type="similarity">
    <text evidence="4">Belongs to the class I-like SAM-binding methyltransferase superfamily. Cation-dependent O-methyltransferase family.</text>
</comment>
<dbReference type="Pfam" id="PF01596">
    <property type="entry name" value="Methyltransf_3"/>
    <property type="match status" value="1"/>
</dbReference>
<dbReference type="EMBL" id="MU790766">
    <property type="protein sequence ID" value="KAJ3993437.1"/>
    <property type="molecule type" value="Genomic_DNA"/>
</dbReference>
<gene>
    <name evidence="5" type="ORF">F5050DRAFT_1678230</name>
</gene>
<dbReference type="Proteomes" id="UP001163828">
    <property type="component" value="Unassembled WGS sequence"/>
</dbReference>
<dbReference type="Gene3D" id="3.40.50.150">
    <property type="entry name" value="Vaccinia Virus protein VP39"/>
    <property type="match status" value="1"/>
</dbReference>
<dbReference type="PANTHER" id="PTHR10509">
    <property type="entry name" value="O-METHYLTRANSFERASE-RELATED"/>
    <property type="match status" value="1"/>
</dbReference>
<keyword evidence="1" id="KW-0489">Methyltransferase</keyword>
<dbReference type="InterPro" id="IPR029063">
    <property type="entry name" value="SAM-dependent_MTases_sf"/>
</dbReference>
<dbReference type="InterPro" id="IPR002935">
    <property type="entry name" value="SAM_O-MeTrfase"/>
</dbReference>
<dbReference type="PROSITE" id="PS51682">
    <property type="entry name" value="SAM_OMT_I"/>
    <property type="match status" value="1"/>
</dbReference>
<dbReference type="InterPro" id="IPR050362">
    <property type="entry name" value="Cation-dep_OMT"/>
</dbReference>
<dbReference type="SUPFAM" id="SSF53335">
    <property type="entry name" value="S-adenosyl-L-methionine-dependent methyltransferases"/>
    <property type="match status" value="1"/>
</dbReference>
<dbReference type="PANTHER" id="PTHR10509:SF14">
    <property type="entry name" value="CAFFEOYL-COA O-METHYLTRANSFERASE 3-RELATED"/>
    <property type="match status" value="1"/>
</dbReference>
<evidence type="ECO:0000313" key="5">
    <source>
        <dbReference type="EMBL" id="KAJ3993437.1"/>
    </source>
</evidence>
<proteinExistence type="inferred from homology"/>
<organism evidence="5 6">
    <name type="scientific">Lentinula boryana</name>
    <dbReference type="NCBI Taxonomy" id="40481"/>
    <lineage>
        <taxon>Eukaryota</taxon>
        <taxon>Fungi</taxon>
        <taxon>Dikarya</taxon>
        <taxon>Basidiomycota</taxon>
        <taxon>Agaricomycotina</taxon>
        <taxon>Agaricomycetes</taxon>
        <taxon>Agaricomycetidae</taxon>
        <taxon>Agaricales</taxon>
        <taxon>Marasmiineae</taxon>
        <taxon>Omphalotaceae</taxon>
        <taxon>Lentinula</taxon>
    </lineage>
</organism>
<evidence type="ECO:0000256" key="3">
    <source>
        <dbReference type="ARBA" id="ARBA00022691"/>
    </source>
</evidence>
<evidence type="ECO:0000256" key="2">
    <source>
        <dbReference type="ARBA" id="ARBA00022679"/>
    </source>
</evidence>
<comment type="caution">
    <text evidence="5">The sequence shown here is derived from an EMBL/GenBank/DDBJ whole genome shotgun (WGS) entry which is preliminary data.</text>
</comment>
<evidence type="ECO:0000313" key="6">
    <source>
        <dbReference type="Proteomes" id="UP001163828"/>
    </source>
</evidence>
<accession>A0ABQ8Q4K4</accession>